<dbReference type="EMBL" id="FNSV01000005">
    <property type="protein sequence ID" value="SEC81550.1"/>
    <property type="molecule type" value="Genomic_DNA"/>
</dbReference>
<evidence type="ECO:0000313" key="5">
    <source>
        <dbReference type="EMBL" id="SEC81550.1"/>
    </source>
</evidence>
<reference evidence="6" key="1">
    <citation type="submission" date="2016-10" db="EMBL/GenBank/DDBJ databases">
        <authorList>
            <person name="Varghese N."/>
            <person name="Submissions S."/>
        </authorList>
    </citation>
    <scope>NUCLEOTIDE SEQUENCE [LARGE SCALE GENOMIC DNA]</scope>
    <source>
        <strain evidence="6">DSM 44498</strain>
    </source>
</reference>
<dbReference type="OrthoDB" id="4534407at2"/>
<feature type="domain" description="Purine catabolism PurC-like" evidence="2">
    <location>
        <begin position="12"/>
        <end position="131"/>
    </location>
</feature>
<feature type="domain" description="CdaR GGDEF-like" evidence="4">
    <location>
        <begin position="295"/>
        <end position="407"/>
    </location>
</feature>
<evidence type="ECO:0000256" key="1">
    <source>
        <dbReference type="ARBA" id="ARBA00006754"/>
    </source>
</evidence>
<keyword evidence="6" id="KW-1185">Reference proteome</keyword>
<dbReference type="Pfam" id="PF17853">
    <property type="entry name" value="GGDEF_2"/>
    <property type="match status" value="1"/>
</dbReference>
<dbReference type="PANTHER" id="PTHR33744:SF7">
    <property type="entry name" value="PUCR FAMILY TRANSCRIPTIONAL REGULATOR"/>
    <property type="match status" value="1"/>
</dbReference>
<feature type="domain" description="PucR C-terminal helix-turn-helix" evidence="3">
    <location>
        <begin position="459"/>
        <end position="516"/>
    </location>
</feature>
<dbReference type="InterPro" id="IPR042070">
    <property type="entry name" value="PucR_C-HTH_sf"/>
</dbReference>
<dbReference type="InterPro" id="IPR012914">
    <property type="entry name" value="PucR_dom"/>
</dbReference>
<dbReference type="PANTHER" id="PTHR33744">
    <property type="entry name" value="CARBOHYDRATE DIACID REGULATOR"/>
    <property type="match status" value="1"/>
</dbReference>
<dbReference type="Pfam" id="PF07905">
    <property type="entry name" value="PucR"/>
    <property type="match status" value="1"/>
</dbReference>
<dbReference type="AlphaFoldDB" id="A0A1H4VL31"/>
<dbReference type="Pfam" id="PF13556">
    <property type="entry name" value="HTH_30"/>
    <property type="match status" value="1"/>
</dbReference>
<organism evidence="5 6">
    <name type="scientific">Rhodococcus koreensis</name>
    <dbReference type="NCBI Taxonomy" id="99653"/>
    <lineage>
        <taxon>Bacteria</taxon>
        <taxon>Bacillati</taxon>
        <taxon>Actinomycetota</taxon>
        <taxon>Actinomycetes</taxon>
        <taxon>Mycobacteriales</taxon>
        <taxon>Nocardiaceae</taxon>
        <taxon>Rhodococcus</taxon>
    </lineage>
</organism>
<evidence type="ECO:0000313" key="6">
    <source>
        <dbReference type="Proteomes" id="UP000183561"/>
    </source>
</evidence>
<evidence type="ECO:0000259" key="2">
    <source>
        <dbReference type="Pfam" id="PF07905"/>
    </source>
</evidence>
<protein>
    <submittedName>
        <fullName evidence="5">Purine catabolism regulatory protein</fullName>
    </submittedName>
</protein>
<dbReference type="InterPro" id="IPR051448">
    <property type="entry name" value="CdaR-like_regulators"/>
</dbReference>
<evidence type="ECO:0000259" key="3">
    <source>
        <dbReference type="Pfam" id="PF13556"/>
    </source>
</evidence>
<sequence>MSEKPLTIESALKLEVFRRIPLTIFAGETNLSRSIRWVHPVEVPDIARFLTGGEMLLTAGLGIARDPEQQRRFIREISDAGASVLILELSGRAYSDMPDALVDEAVSRNFPLVGLRGELPFVEVSAQVHESLVDERVLELTTYERLNDVFMQSLLEGRDHVSFAEKLAAEVDHPVVLEDTLHQVVAYSGATAKADVTLTDWERHSRVLHDTATNAHGAAHAAGEPSECTRRAVILRGERWGWLHILHGTEPLDRADLYALDRAADAVAITLLGARESGAKAAQRQNALVNRLLLGDISGEAFVTRALRIGRDLRERSLVVVFVSKRSSIASPLDEALEELCRTLHVPSVVADIGDHTLAIIGLSRQCPEETLVEKLSTLRVRAGVSRQVAASQVPQAVEQARSAASVAAARNDERVLRFDELGVLRLLVSLAQGPELARYVEDELGPVLKHDANSASPLLPTLRAFLTYDGNKTHAAEALFVQRRTMYYRIDRLNQLLKRKLDDPDVRQALIFAVRGHDLMHKC</sequence>
<evidence type="ECO:0000259" key="4">
    <source>
        <dbReference type="Pfam" id="PF17853"/>
    </source>
</evidence>
<dbReference type="Proteomes" id="UP000183561">
    <property type="component" value="Unassembled WGS sequence"/>
</dbReference>
<proteinExistence type="inferred from homology"/>
<comment type="similarity">
    <text evidence="1">Belongs to the CdaR family.</text>
</comment>
<name>A0A1H4VL31_9NOCA</name>
<dbReference type="InterPro" id="IPR041522">
    <property type="entry name" value="CdaR_GGDEF"/>
</dbReference>
<dbReference type="Gene3D" id="1.10.10.2840">
    <property type="entry name" value="PucR C-terminal helix-turn-helix domain"/>
    <property type="match status" value="1"/>
</dbReference>
<dbReference type="InterPro" id="IPR025736">
    <property type="entry name" value="PucR_C-HTH_dom"/>
</dbReference>
<accession>A0A1H4VL31</accession>
<gene>
    <name evidence="5" type="ORF">SAMN04490239_5570</name>
</gene>